<dbReference type="STRING" id="947166.A0A1D1UM02"/>
<dbReference type="SUPFAM" id="SSF50923">
    <property type="entry name" value="Hemopexin-like domain"/>
    <property type="match status" value="1"/>
</dbReference>
<feature type="repeat" description="Hemopexin" evidence="16">
    <location>
        <begin position="445"/>
        <end position="490"/>
    </location>
</feature>
<dbReference type="SMART" id="SM00120">
    <property type="entry name" value="HX"/>
    <property type="match status" value="4"/>
</dbReference>
<dbReference type="AlphaFoldDB" id="A0A1D1UM02"/>
<gene>
    <name evidence="20" type="primary">RvY_01984-1</name>
    <name evidence="20" type="synonym">RvY_01984.1</name>
    <name evidence="20" type="ORF">RvY_01984</name>
</gene>
<keyword evidence="18" id="KW-0812">Transmembrane</keyword>
<feature type="binding site" evidence="14">
    <location>
        <position position="205"/>
    </location>
    <ligand>
        <name>Ca(2+)</name>
        <dbReference type="ChEBI" id="CHEBI:29108"/>
        <label>3</label>
    </ligand>
</feature>
<feature type="binding site" evidence="14">
    <location>
        <position position="228"/>
    </location>
    <ligand>
        <name>Ca(2+)</name>
        <dbReference type="ChEBI" id="CHEBI:29108"/>
        <label>1</label>
    </ligand>
</feature>
<keyword evidence="7 13" id="KW-0862">Zinc</keyword>
<dbReference type="GO" id="GO:0030198">
    <property type="term" value="P:extracellular matrix organization"/>
    <property type="evidence" value="ECO:0007669"/>
    <property type="project" value="TreeGrafter"/>
</dbReference>
<comment type="cofactor">
    <cofactor evidence="14">
        <name>Zn(2+)</name>
        <dbReference type="ChEBI" id="CHEBI:29105"/>
    </cofactor>
    <text evidence="14">Binds 2 Zn(2+) ions per subunit.</text>
</comment>
<dbReference type="GO" id="GO:0031012">
    <property type="term" value="C:extracellular matrix"/>
    <property type="evidence" value="ECO:0007669"/>
    <property type="project" value="InterPro"/>
</dbReference>
<feature type="domain" description="Peptidase metallopeptidase" evidence="19">
    <location>
        <begin position="134"/>
        <end position="291"/>
    </location>
</feature>
<feature type="binding site" evidence="14">
    <location>
        <position position="226"/>
    </location>
    <ligand>
        <name>Ca(2+)</name>
        <dbReference type="ChEBI" id="CHEBI:29108"/>
        <label>1</label>
    </ligand>
</feature>
<evidence type="ECO:0000256" key="17">
    <source>
        <dbReference type="SAM" id="MobiDB-lite"/>
    </source>
</evidence>
<evidence type="ECO:0000256" key="11">
    <source>
        <dbReference type="ARBA" id="ARBA00023157"/>
    </source>
</evidence>
<evidence type="ECO:0000256" key="9">
    <source>
        <dbReference type="ARBA" id="ARBA00023049"/>
    </source>
</evidence>
<evidence type="ECO:0000256" key="2">
    <source>
        <dbReference type="ARBA" id="ARBA00022670"/>
    </source>
</evidence>
<dbReference type="PANTHER" id="PTHR10201:SF291">
    <property type="entry name" value="MATRIX METALLOPROTEINASE 1, ISOFORM C-RELATED"/>
    <property type="match status" value="1"/>
</dbReference>
<evidence type="ECO:0000256" key="15">
    <source>
        <dbReference type="PIRSR" id="PIRSR621190-4"/>
    </source>
</evidence>
<comment type="caution">
    <text evidence="20">The sequence shown here is derived from an EMBL/GenBank/DDBJ whole genome shotgun (WGS) entry which is preliminary data.</text>
</comment>
<evidence type="ECO:0000313" key="21">
    <source>
        <dbReference type="Proteomes" id="UP000186922"/>
    </source>
</evidence>
<keyword evidence="2" id="KW-0645">Protease</keyword>
<keyword evidence="8 14" id="KW-0106">Calcium</keyword>
<feature type="binding site" evidence="14">
    <location>
        <position position="228"/>
    </location>
    <ligand>
        <name>Ca(2+)</name>
        <dbReference type="ChEBI" id="CHEBI:29108"/>
        <label>3</label>
    </ligand>
</feature>
<organism evidence="20 21">
    <name type="scientific">Ramazzottius varieornatus</name>
    <name type="common">Water bear</name>
    <name type="synonym">Tardigrade</name>
    <dbReference type="NCBI Taxonomy" id="947166"/>
    <lineage>
        <taxon>Eukaryota</taxon>
        <taxon>Metazoa</taxon>
        <taxon>Ecdysozoa</taxon>
        <taxon>Tardigrada</taxon>
        <taxon>Eutardigrada</taxon>
        <taxon>Parachela</taxon>
        <taxon>Hypsibioidea</taxon>
        <taxon>Ramazzottiidae</taxon>
        <taxon>Ramazzottius</taxon>
    </lineage>
</organism>
<dbReference type="Gene3D" id="3.40.390.10">
    <property type="entry name" value="Collagenase (Catalytic Domain)"/>
    <property type="match status" value="1"/>
</dbReference>
<feature type="binding site" evidence="14">
    <location>
        <position position="204"/>
    </location>
    <ligand>
        <name>Ca(2+)</name>
        <dbReference type="ChEBI" id="CHEBI:29108"/>
        <label>3</label>
    </ligand>
</feature>
<feature type="binding site" evidence="14">
    <location>
        <position position="221"/>
    </location>
    <ligand>
        <name>Ca(2+)</name>
        <dbReference type="ChEBI" id="CHEBI:29108"/>
        <label>2</label>
    </ligand>
</feature>
<dbReference type="Pfam" id="PF00045">
    <property type="entry name" value="Hemopexin"/>
    <property type="match status" value="4"/>
</dbReference>
<dbReference type="SUPFAM" id="SSF55486">
    <property type="entry name" value="Metalloproteases ('zincins'), catalytic domain"/>
    <property type="match status" value="1"/>
</dbReference>
<evidence type="ECO:0000256" key="16">
    <source>
        <dbReference type="PROSITE-ProRule" id="PRU01011"/>
    </source>
</evidence>
<feature type="binding site" evidence="14">
    <location>
        <position position="212"/>
    </location>
    <ligand>
        <name>Zn(2+)</name>
        <dbReference type="ChEBI" id="CHEBI:29105"/>
        <label>1</label>
    </ligand>
</feature>
<dbReference type="PROSITE" id="PS51642">
    <property type="entry name" value="HEMOPEXIN_2"/>
    <property type="match status" value="4"/>
</dbReference>
<evidence type="ECO:0000256" key="12">
    <source>
        <dbReference type="PIRSR" id="PIRSR001191-1"/>
    </source>
</evidence>
<dbReference type="GO" id="GO:0008270">
    <property type="term" value="F:zinc ion binding"/>
    <property type="evidence" value="ECO:0007669"/>
    <property type="project" value="InterPro"/>
</dbReference>
<feature type="binding site" evidence="14">
    <location>
        <position position="451"/>
    </location>
    <ligand>
        <name>Ca(2+)</name>
        <dbReference type="ChEBI" id="CHEBI:29108"/>
        <label>5</label>
    </ligand>
</feature>
<dbReference type="EMBL" id="BDGG01000001">
    <property type="protein sequence ID" value="GAU89435.1"/>
    <property type="molecule type" value="Genomic_DNA"/>
</dbReference>
<keyword evidence="11" id="KW-1015">Disulfide bond</keyword>
<feature type="repeat" description="Hemopexin" evidence="16">
    <location>
        <begin position="540"/>
        <end position="587"/>
    </location>
</feature>
<evidence type="ECO:0000256" key="6">
    <source>
        <dbReference type="ARBA" id="ARBA00022801"/>
    </source>
</evidence>
<dbReference type="InterPro" id="IPR021158">
    <property type="entry name" value="Pept_M10A_Zn_BS"/>
</dbReference>
<dbReference type="GO" id="GO:0004222">
    <property type="term" value="F:metalloendopeptidase activity"/>
    <property type="evidence" value="ECO:0007669"/>
    <property type="project" value="InterPro"/>
</dbReference>
<feature type="region of interest" description="Disordered" evidence="17">
    <location>
        <begin position="307"/>
        <end position="353"/>
    </location>
</feature>
<dbReference type="InterPro" id="IPR001818">
    <property type="entry name" value="Pept_M10_metallopeptidase"/>
</dbReference>
<feature type="binding site" evidence="14">
    <location>
        <position position="225"/>
    </location>
    <ligand>
        <name>Ca(2+)</name>
        <dbReference type="ChEBI" id="CHEBI:29108"/>
        <label>3</label>
    </ligand>
</feature>
<dbReference type="InterPro" id="IPR018486">
    <property type="entry name" value="Hemopexin_CS"/>
</dbReference>
<reference evidence="20 21" key="1">
    <citation type="journal article" date="2016" name="Nat. Commun.">
        <title>Extremotolerant tardigrade genome and improved radiotolerance of human cultured cells by tardigrade-unique protein.</title>
        <authorList>
            <person name="Hashimoto T."/>
            <person name="Horikawa D.D."/>
            <person name="Saito Y."/>
            <person name="Kuwahara H."/>
            <person name="Kozuka-Hata H."/>
            <person name="Shin-I T."/>
            <person name="Minakuchi Y."/>
            <person name="Ohishi K."/>
            <person name="Motoyama A."/>
            <person name="Aizu T."/>
            <person name="Enomoto A."/>
            <person name="Kondo K."/>
            <person name="Tanaka S."/>
            <person name="Hara Y."/>
            <person name="Koshikawa S."/>
            <person name="Sagara H."/>
            <person name="Miura T."/>
            <person name="Yokobori S."/>
            <person name="Miyagawa K."/>
            <person name="Suzuki Y."/>
            <person name="Kubo T."/>
            <person name="Oyama M."/>
            <person name="Kohara Y."/>
            <person name="Fujiyama A."/>
            <person name="Arakawa K."/>
            <person name="Katayama T."/>
            <person name="Toyoda A."/>
            <person name="Kunieda T."/>
        </authorList>
    </citation>
    <scope>NUCLEOTIDE SEQUENCE [LARGE SCALE GENOMIC DNA]</scope>
    <source>
        <strain evidence="20 21">YOKOZUNA-1</strain>
    </source>
</reference>
<feature type="binding site" evidence="13">
    <location>
        <position position="246"/>
    </location>
    <ligand>
        <name>Zn(2+)</name>
        <dbReference type="ChEBI" id="CHEBI:29105"/>
        <label>2</label>
        <note>catalytic</note>
    </ligand>
</feature>
<keyword evidence="6" id="KW-0378">Hydrolase</keyword>
<dbReference type="InterPro" id="IPR006026">
    <property type="entry name" value="Peptidase_Metallo"/>
</dbReference>
<dbReference type="InterPro" id="IPR036375">
    <property type="entry name" value="Hemopexin-like_dom_sf"/>
</dbReference>
<keyword evidence="5" id="KW-0677">Repeat</keyword>
<dbReference type="InterPro" id="IPR021190">
    <property type="entry name" value="Pept_M10A"/>
</dbReference>
<sequence>MVEGCTMLGSGQWTPGALLVLVIFLWISICCYCAPIRTEYQASQYLTRYGYLKPVTVQGGAQAFYSYTSIVEALRTFQRFAGLAQTGEMDEATIQVMNLPRCGVPDILSHNASAEGTNSSSSHSNHRVKRFSLQGSKWSTTDLSYNIARYTQDLSKQMIDTEIGRAFKVWSEFTPLTFSHKRAGPVHIELLFATGDHGDGQPFDGQGKTLAHAFFPQFGGDVHFDDDEGWTLSSYSGVNLLQTAAHEIGHALGLEHSEVHGALMAPFYRGFKPTLHLAEDDIAAIQALYGDMPTKKNKKHIHAETAVSPAPTSGNAWPNSGPAPPRAPSARRGPEENNPYNSKPHPGLMASSPHFPNDPDIFNAVLNPGFPIWPELWDAPVLSPDPGYTANGLPDICALDKIDAVTMNTAGETFIFRGEYYWKLADTEVVLGYPRRISDGWGGIPSNIDAALSWSDGKIYFFKGSYYWRWRDNAIDPGYPKQIRHGFAGIPDNLDAAFVWGGNEMTYFIKGDKYWRYDRLSKPPVASSYPRPLSVWKGLPKKIEAAFQWKNHKTYFFTGSSYYRFDDREFRTESSYPRATNLWWFGCGSVKSLRLTANESARMVAAHDDHSVRKVSGSLVHFDDAWHNGK</sequence>
<feature type="active site" evidence="12">
    <location>
        <position position="247"/>
    </location>
</feature>
<dbReference type="MEROPS" id="M10.031"/>
<dbReference type="InterPro" id="IPR036365">
    <property type="entry name" value="PGBD-like_sf"/>
</dbReference>
<evidence type="ECO:0000256" key="1">
    <source>
        <dbReference type="ARBA" id="ARBA00010370"/>
    </source>
</evidence>
<dbReference type="InterPro" id="IPR002477">
    <property type="entry name" value="Peptidoglycan-bd-like"/>
</dbReference>
<evidence type="ECO:0000256" key="10">
    <source>
        <dbReference type="ARBA" id="ARBA00023145"/>
    </source>
</evidence>
<dbReference type="FunFam" id="2.110.10.10:FF:000007">
    <property type="entry name" value="stromelysin-3 isoform X2"/>
    <property type="match status" value="1"/>
</dbReference>
<feature type="binding site" evidence="14">
    <location>
        <position position="403"/>
    </location>
    <ligand>
        <name>Ca(2+)</name>
        <dbReference type="ChEBI" id="CHEBI:29108"/>
        <label>4</label>
    </ligand>
</feature>
<keyword evidence="21" id="KW-1185">Reference proteome</keyword>
<dbReference type="InterPro" id="IPR018487">
    <property type="entry name" value="Hemopexin-like_repeat"/>
</dbReference>
<dbReference type="OrthoDB" id="406838at2759"/>
<feature type="binding site" evidence="13">
    <location>
        <position position="256"/>
    </location>
    <ligand>
        <name>Zn(2+)</name>
        <dbReference type="ChEBI" id="CHEBI:29105"/>
        <label>2</label>
        <note>catalytic</note>
    </ligand>
</feature>
<dbReference type="FunFam" id="3.40.390.10:FF:000022">
    <property type="entry name" value="Matrix metalloproteinase 1, isoform C"/>
    <property type="match status" value="1"/>
</dbReference>
<accession>A0A1D1UM02</accession>
<evidence type="ECO:0000256" key="18">
    <source>
        <dbReference type="SAM" id="Phobius"/>
    </source>
</evidence>
<feature type="binding site" evidence="14">
    <location>
        <position position="264"/>
    </location>
    <ligand>
        <name>Zn(2+)</name>
        <dbReference type="ChEBI" id="CHEBI:29105"/>
        <label>2</label>
        <note>catalytic</note>
    </ligand>
</feature>
<feature type="repeat" description="Hemopexin" evidence="16">
    <location>
        <begin position="491"/>
        <end position="539"/>
    </location>
</feature>
<evidence type="ECO:0000256" key="7">
    <source>
        <dbReference type="ARBA" id="ARBA00022833"/>
    </source>
</evidence>
<feature type="binding site" evidence="14">
    <location>
        <position position="197"/>
    </location>
    <ligand>
        <name>Zn(2+)</name>
        <dbReference type="ChEBI" id="CHEBI:29105"/>
        <label>1</label>
    </ligand>
</feature>
<feature type="binding site" evidence="14">
    <location>
        <position position="497"/>
    </location>
    <ligand>
        <name>Ca(2+)</name>
        <dbReference type="ChEBI" id="CHEBI:29108"/>
        <label>5</label>
    </ligand>
</feature>
<dbReference type="Pfam" id="PF00413">
    <property type="entry name" value="Peptidase_M10"/>
    <property type="match status" value="1"/>
</dbReference>
<comment type="cofactor">
    <cofactor evidence="14">
        <name>Ca(2+)</name>
        <dbReference type="ChEBI" id="CHEBI:29108"/>
    </cofactor>
    <text evidence="14">Can bind about 5 Ca(2+) ions per subunit.</text>
</comment>
<dbReference type="PROSITE" id="PS00546">
    <property type="entry name" value="CYSTEINE_SWITCH"/>
    <property type="match status" value="1"/>
</dbReference>
<proteinExistence type="inferred from homology"/>
<evidence type="ECO:0000256" key="8">
    <source>
        <dbReference type="ARBA" id="ARBA00022837"/>
    </source>
</evidence>
<feature type="transmembrane region" description="Helical" evidence="18">
    <location>
        <begin position="16"/>
        <end position="34"/>
    </location>
</feature>
<feature type="modified residue" description="Phosphotyrosine; by PKDCC" evidence="15">
    <location>
        <position position="479"/>
    </location>
</feature>
<feature type="binding site" evidence="14">
    <location>
        <position position="199"/>
    </location>
    <ligand>
        <name>Zn(2+)</name>
        <dbReference type="ChEBI" id="CHEBI:29105"/>
        <label>1</label>
    </ligand>
</feature>
<keyword evidence="18" id="KW-1133">Transmembrane helix</keyword>
<dbReference type="PROSITE" id="PS00024">
    <property type="entry name" value="HEMOPEXIN"/>
    <property type="match status" value="1"/>
</dbReference>
<dbReference type="Gene3D" id="2.110.10.10">
    <property type="entry name" value="Hemopexin-like domain"/>
    <property type="match status" value="1"/>
</dbReference>
<dbReference type="InterPro" id="IPR000585">
    <property type="entry name" value="Hemopexin-like_dom"/>
</dbReference>
<protein>
    <recommendedName>
        <fullName evidence="19">Peptidase metallopeptidase domain-containing protein</fullName>
    </recommendedName>
</protein>
<feature type="binding site" description="in inhibited form" evidence="14">
    <location>
        <position position="102"/>
    </location>
    <ligand>
        <name>Zn(2+)</name>
        <dbReference type="ChEBI" id="CHEBI:29105"/>
        <label>2</label>
        <note>catalytic</note>
    </ligand>
</feature>
<feature type="binding site" evidence="14">
    <location>
        <position position="223"/>
    </location>
    <ligand>
        <name>Zn(2+)</name>
        <dbReference type="ChEBI" id="CHEBI:29105"/>
        <label>1</label>
    </ligand>
</feature>
<dbReference type="SMART" id="SM00235">
    <property type="entry name" value="ZnMc"/>
    <property type="match status" value="1"/>
</dbReference>
<dbReference type="InterPro" id="IPR024079">
    <property type="entry name" value="MetalloPept_cat_dom_sf"/>
</dbReference>
<dbReference type="CDD" id="cd00094">
    <property type="entry name" value="HX"/>
    <property type="match status" value="1"/>
</dbReference>
<evidence type="ECO:0000256" key="14">
    <source>
        <dbReference type="PIRSR" id="PIRSR621190-2"/>
    </source>
</evidence>
<dbReference type="CDD" id="cd04278">
    <property type="entry name" value="ZnMc_MMP"/>
    <property type="match status" value="1"/>
</dbReference>
<feature type="binding site" evidence="14">
    <location>
        <position position="219"/>
    </location>
    <ligand>
        <name>Ca(2+)</name>
        <dbReference type="ChEBI" id="CHEBI:29108"/>
        <label>2</label>
    </ligand>
</feature>
<dbReference type="PIRSF" id="PIRSF001191">
    <property type="entry name" value="Peptidase_M10A_matrix"/>
    <property type="match status" value="1"/>
</dbReference>
<dbReference type="InterPro" id="IPR033739">
    <property type="entry name" value="M10A_MMP"/>
</dbReference>
<feature type="repeat" description="Hemopexin" evidence="16">
    <location>
        <begin position="399"/>
        <end position="444"/>
    </location>
</feature>
<evidence type="ECO:0000259" key="19">
    <source>
        <dbReference type="SMART" id="SM00235"/>
    </source>
</evidence>
<keyword evidence="4" id="KW-0732">Signal</keyword>
<keyword evidence="10" id="KW-0865">Zymogen</keyword>
<keyword evidence="3 13" id="KW-0479">Metal-binding</keyword>
<comment type="similarity">
    <text evidence="1">Belongs to the peptidase M10A family.</text>
</comment>
<evidence type="ECO:0000256" key="13">
    <source>
        <dbReference type="PIRSR" id="PIRSR001191-2"/>
    </source>
</evidence>
<keyword evidence="18" id="KW-0472">Membrane</keyword>
<evidence type="ECO:0000313" key="20">
    <source>
        <dbReference type="EMBL" id="GAU89435.1"/>
    </source>
</evidence>
<name>A0A1D1UM02_RAMVA</name>
<feature type="binding site" evidence="14">
    <location>
        <position position="153"/>
    </location>
    <ligand>
        <name>Ca(2+)</name>
        <dbReference type="ChEBI" id="CHEBI:29108"/>
        <label>1</label>
    </ligand>
</feature>
<evidence type="ECO:0000256" key="5">
    <source>
        <dbReference type="ARBA" id="ARBA00022737"/>
    </source>
</evidence>
<dbReference type="Proteomes" id="UP000186922">
    <property type="component" value="Unassembled WGS sequence"/>
</dbReference>
<feature type="binding site" evidence="14">
    <location>
        <position position="449"/>
    </location>
    <ligand>
        <name>Ca(2+)</name>
        <dbReference type="ChEBI" id="CHEBI:29108"/>
        <label>4</label>
    </ligand>
</feature>
<evidence type="ECO:0000256" key="3">
    <source>
        <dbReference type="ARBA" id="ARBA00022723"/>
    </source>
</evidence>
<evidence type="ECO:0000256" key="4">
    <source>
        <dbReference type="ARBA" id="ARBA00022729"/>
    </source>
</evidence>
<dbReference type="GO" id="GO:0006508">
    <property type="term" value="P:proteolysis"/>
    <property type="evidence" value="ECO:0007669"/>
    <property type="project" value="UniProtKB-KW"/>
</dbReference>
<dbReference type="PRINTS" id="PR00138">
    <property type="entry name" value="MATRIXIN"/>
</dbReference>
<dbReference type="PANTHER" id="PTHR10201">
    <property type="entry name" value="MATRIX METALLOPROTEINASE"/>
    <property type="match status" value="1"/>
</dbReference>
<dbReference type="GO" id="GO:0030574">
    <property type="term" value="P:collagen catabolic process"/>
    <property type="evidence" value="ECO:0007669"/>
    <property type="project" value="TreeGrafter"/>
</dbReference>
<feature type="binding site" evidence="13">
    <location>
        <position position="250"/>
    </location>
    <ligand>
        <name>Zn(2+)</name>
        <dbReference type="ChEBI" id="CHEBI:29105"/>
        <label>2</label>
        <note>catalytic</note>
    </ligand>
</feature>
<dbReference type="Pfam" id="PF01471">
    <property type="entry name" value="PG_binding_1"/>
    <property type="match status" value="1"/>
</dbReference>
<dbReference type="GO" id="GO:0005615">
    <property type="term" value="C:extracellular space"/>
    <property type="evidence" value="ECO:0007669"/>
    <property type="project" value="TreeGrafter"/>
</dbReference>
<dbReference type="SUPFAM" id="SSF47090">
    <property type="entry name" value="PGBD-like"/>
    <property type="match status" value="1"/>
</dbReference>
<keyword evidence="9" id="KW-0482">Metalloprotease</keyword>